<proteinExistence type="predicted"/>
<organism evidence="1 2">
    <name type="scientific">Acaulospora morrowiae</name>
    <dbReference type="NCBI Taxonomy" id="94023"/>
    <lineage>
        <taxon>Eukaryota</taxon>
        <taxon>Fungi</taxon>
        <taxon>Fungi incertae sedis</taxon>
        <taxon>Mucoromycota</taxon>
        <taxon>Glomeromycotina</taxon>
        <taxon>Glomeromycetes</taxon>
        <taxon>Diversisporales</taxon>
        <taxon>Acaulosporaceae</taxon>
        <taxon>Acaulospora</taxon>
    </lineage>
</organism>
<reference evidence="1" key="1">
    <citation type="submission" date="2021-06" db="EMBL/GenBank/DDBJ databases">
        <authorList>
            <person name="Kallberg Y."/>
            <person name="Tangrot J."/>
            <person name="Rosling A."/>
        </authorList>
    </citation>
    <scope>NUCLEOTIDE SEQUENCE</scope>
    <source>
        <strain evidence="1">CL551</strain>
    </source>
</reference>
<feature type="non-terminal residue" evidence="1">
    <location>
        <position position="91"/>
    </location>
</feature>
<feature type="non-terminal residue" evidence="1">
    <location>
        <position position="1"/>
    </location>
</feature>
<keyword evidence="2" id="KW-1185">Reference proteome</keyword>
<accession>A0A9N9P0Z8</accession>
<gene>
    <name evidence="1" type="ORF">AMORRO_LOCUS18236</name>
</gene>
<evidence type="ECO:0000313" key="2">
    <source>
        <dbReference type="Proteomes" id="UP000789342"/>
    </source>
</evidence>
<protein>
    <submittedName>
        <fullName evidence="1">11296_t:CDS:1</fullName>
    </submittedName>
</protein>
<dbReference type="EMBL" id="CAJVPV010062600">
    <property type="protein sequence ID" value="CAG8792084.1"/>
    <property type="molecule type" value="Genomic_DNA"/>
</dbReference>
<comment type="caution">
    <text evidence="1">The sequence shown here is derived from an EMBL/GenBank/DDBJ whole genome shotgun (WGS) entry which is preliminary data.</text>
</comment>
<evidence type="ECO:0000313" key="1">
    <source>
        <dbReference type="EMBL" id="CAG8792084.1"/>
    </source>
</evidence>
<dbReference type="Proteomes" id="UP000789342">
    <property type="component" value="Unassembled WGS sequence"/>
</dbReference>
<dbReference type="AlphaFoldDB" id="A0A9N9P0Z8"/>
<name>A0A9N9P0Z8_9GLOM</name>
<sequence length="91" mass="10280">KVAAPEEKVSTLKKKDAFLEEKVTASKEKVVFPEEKVASVSPSKRYNLEHKLKHKKGTLEQTRITSFATLMKFASKKNESSNTKTKASFSY</sequence>